<keyword evidence="2 5" id="KW-0808">Transferase</keyword>
<gene>
    <name evidence="5" type="ORF">BN1012_Phect2831</name>
</gene>
<dbReference type="PROSITE" id="PS50405">
    <property type="entry name" value="GST_CTER"/>
    <property type="match status" value="1"/>
</dbReference>
<name>X5MHA2_9HYPH</name>
<dbReference type="Proteomes" id="UP000032160">
    <property type="component" value="Chromosome I"/>
</dbReference>
<evidence type="ECO:0000313" key="5">
    <source>
        <dbReference type="EMBL" id="CDO61044.1"/>
    </source>
</evidence>
<organism evidence="5 6">
    <name type="scientific">Candidatus Phaeomarinibacter ectocarpi</name>
    <dbReference type="NCBI Taxonomy" id="1458461"/>
    <lineage>
        <taxon>Bacteria</taxon>
        <taxon>Pseudomonadati</taxon>
        <taxon>Pseudomonadota</taxon>
        <taxon>Alphaproteobacteria</taxon>
        <taxon>Hyphomicrobiales</taxon>
        <taxon>Parvibaculaceae</taxon>
        <taxon>Candidatus Phaeomarinibacter</taxon>
    </lineage>
</organism>
<dbReference type="Gene3D" id="3.40.30.10">
    <property type="entry name" value="Glutaredoxin"/>
    <property type="match status" value="1"/>
</dbReference>
<dbReference type="InterPro" id="IPR036249">
    <property type="entry name" value="Thioredoxin-like_sf"/>
</dbReference>
<dbReference type="SFLD" id="SFLDG00358">
    <property type="entry name" value="Main_(cytGST)"/>
    <property type="match status" value="1"/>
</dbReference>
<dbReference type="InterPro" id="IPR010987">
    <property type="entry name" value="Glutathione-S-Trfase_C-like"/>
</dbReference>
<dbReference type="PANTHER" id="PTHR44051:SF19">
    <property type="entry name" value="DISULFIDE-BOND OXIDOREDUCTASE YFCG"/>
    <property type="match status" value="1"/>
</dbReference>
<dbReference type="Pfam" id="PF13409">
    <property type="entry name" value="GST_N_2"/>
    <property type="match status" value="1"/>
</dbReference>
<dbReference type="OrthoDB" id="9810080at2"/>
<protein>
    <submittedName>
        <fullName evidence="5">Uncharacterized glutathione S-transferase-like protein</fullName>
    </submittedName>
</protein>
<dbReference type="EMBL" id="HG966617">
    <property type="protein sequence ID" value="CDO61044.1"/>
    <property type="molecule type" value="Genomic_DNA"/>
</dbReference>
<dbReference type="SFLD" id="SFLDS00019">
    <property type="entry name" value="Glutathione_Transferase_(cytos"/>
    <property type="match status" value="1"/>
</dbReference>
<dbReference type="FunFam" id="3.40.30.10:FF:000039">
    <property type="entry name" value="Glutathione S-transferase domain"/>
    <property type="match status" value="1"/>
</dbReference>
<evidence type="ECO:0000256" key="2">
    <source>
        <dbReference type="ARBA" id="ARBA00022679"/>
    </source>
</evidence>
<dbReference type="AlphaFoldDB" id="X5MHA2"/>
<keyword evidence="6" id="KW-1185">Reference proteome</keyword>
<dbReference type="InterPro" id="IPR040079">
    <property type="entry name" value="Glutathione_S-Trfase"/>
</dbReference>
<sequence>MSPSKAKIRLWGRTNSINVQKVVWTLEELNIPYERIEAGGTHGITDTPEYEALNPNRLVPVIKDGDTTIWESNTIIRYLFATHAPDSGTGLHYPGDARVRAVEEQWMDWQATDFWPEMRPIFHGLIRKSPDVTDEMIAKSTEKVEFKLSVLNSQLDVSPFVAGKRFSMADIPVGLTVARWYKLPVNHKRHEHIESWFGVLRARTAFRSVDLPLT</sequence>
<dbReference type="GO" id="GO:0016740">
    <property type="term" value="F:transferase activity"/>
    <property type="evidence" value="ECO:0007669"/>
    <property type="project" value="UniProtKB-KW"/>
</dbReference>
<evidence type="ECO:0000259" key="4">
    <source>
        <dbReference type="PROSITE" id="PS50405"/>
    </source>
</evidence>
<accession>X5MHA2</accession>
<comment type="similarity">
    <text evidence="1">Belongs to the GST superfamily.</text>
</comment>
<proteinExistence type="inferred from homology"/>
<feature type="domain" description="GST N-terminal" evidence="3">
    <location>
        <begin position="6"/>
        <end position="87"/>
    </location>
</feature>
<dbReference type="SFLD" id="SFLDG01150">
    <property type="entry name" value="Main.1:_Beta-like"/>
    <property type="match status" value="1"/>
</dbReference>
<evidence type="ECO:0000259" key="3">
    <source>
        <dbReference type="PROSITE" id="PS50404"/>
    </source>
</evidence>
<dbReference type="PATRIC" id="fig|1458461.3.peg.2837"/>
<feature type="domain" description="GST C-terminal" evidence="4">
    <location>
        <begin position="96"/>
        <end position="214"/>
    </location>
</feature>
<dbReference type="InterPro" id="IPR036282">
    <property type="entry name" value="Glutathione-S-Trfase_C_sf"/>
</dbReference>
<dbReference type="PROSITE" id="PS50404">
    <property type="entry name" value="GST_NTER"/>
    <property type="match status" value="1"/>
</dbReference>
<reference evidence="5 6" key="1">
    <citation type="journal article" date="2014" name="Front. Genet.">
        <title>Genome and metabolic network of "Candidatus Phaeomarinobacter ectocarpi" Ec32, a new candidate genus of Alphaproteobacteria frequently associated with brown algae.</title>
        <authorList>
            <person name="Dittami S.M."/>
            <person name="Barbeyron T."/>
            <person name="Boyen C."/>
            <person name="Cambefort J."/>
            <person name="Collet G."/>
            <person name="Delage L."/>
            <person name="Gobet A."/>
            <person name="Groisillier A."/>
            <person name="Leblanc C."/>
            <person name="Michel G."/>
            <person name="Scornet D."/>
            <person name="Siegel A."/>
            <person name="Tapia J.E."/>
            <person name="Tonon T."/>
        </authorList>
    </citation>
    <scope>NUCLEOTIDE SEQUENCE [LARGE SCALE GENOMIC DNA]</scope>
    <source>
        <strain evidence="5 6">Ec32</strain>
    </source>
</reference>
<dbReference type="STRING" id="1458461.BN1012_Phect2831"/>
<evidence type="ECO:0000256" key="1">
    <source>
        <dbReference type="ARBA" id="ARBA00007409"/>
    </source>
</evidence>
<evidence type="ECO:0000313" key="6">
    <source>
        <dbReference type="Proteomes" id="UP000032160"/>
    </source>
</evidence>
<dbReference type="SUPFAM" id="SSF52833">
    <property type="entry name" value="Thioredoxin-like"/>
    <property type="match status" value="1"/>
</dbReference>
<dbReference type="SUPFAM" id="SSF47616">
    <property type="entry name" value="GST C-terminal domain-like"/>
    <property type="match status" value="1"/>
</dbReference>
<dbReference type="HOGENOM" id="CLU_011226_6_2_5"/>
<dbReference type="CDD" id="cd03047">
    <property type="entry name" value="GST_N_2"/>
    <property type="match status" value="1"/>
</dbReference>
<dbReference type="KEGG" id="pect:BN1012_Phect2831"/>
<dbReference type="PANTHER" id="PTHR44051">
    <property type="entry name" value="GLUTATHIONE S-TRANSFERASE-RELATED"/>
    <property type="match status" value="1"/>
</dbReference>
<dbReference type="RefSeq" id="WP_043948944.1">
    <property type="nucleotide sequence ID" value="NZ_HG966617.1"/>
</dbReference>
<dbReference type="Gene3D" id="1.20.1050.10">
    <property type="match status" value="1"/>
</dbReference>
<dbReference type="InterPro" id="IPR004045">
    <property type="entry name" value="Glutathione_S-Trfase_N"/>
</dbReference>